<dbReference type="OrthoDB" id="5819285at2759"/>
<evidence type="ECO:0000313" key="3">
    <source>
        <dbReference type="Proteomes" id="UP000267027"/>
    </source>
</evidence>
<dbReference type="AlphaFoldDB" id="A0A158PE94"/>
<organism evidence="4">
    <name type="scientific">Angiostrongylus costaricensis</name>
    <name type="common">Nematode worm</name>
    <dbReference type="NCBI Taxonomy" id="334426"/>
    <lineage>
        <taxon>Eukaryota</taxon>
        <taxon>Metazoa</taxon>
        <taxon>Ecdysozoa</taxon>
        <taxon>Nematoda</taxon>
        <taxon>Chromadorea</taxon>
        <taxon>Rhabditida</taxon>
        <taxon>Rhabditina</taxon>
        <taxon>Rhabditomorpha</taxon>
        <taxon>Strongyloidea</taxon>
        <taxon>Metastrongylidae</taxon>
        <taxon>Angiostrongylus</taxon>
    </lineage>
</organism>
<reference evidence="2 3" key="2">
    <citation type="submission" date="2018-11" db="EMBL/GenBank/DDBJ databases">
        <authorList>
            <consortium name="Pathogen Informatics"/>
        </authorList>
    </citation>
    <scope>NUCLEOTIDE SEQUENCE [LARGE SCALE GENOMIC DNA]</scope>
    <source>
        <strain evidence="2 3">Costa Rica</strain>
    </source>
</reference>
<dbReference type="WBParaSite" id="ACOC_0000168701-mRNA-1">
    <property type="protein sequence ID" value="ACOC_0000168701-mRNA-1"/>
    <property type="gene ID" value="ACOC_0000168701"/>
</dbReference>
<proteinExistence type="predicted"/>
<evidence type="ECO:0000313" key="4">
    <source>
        <dbReference type="WBParaSite" id="ACOC_0000168701-mRNA-1"/>
    </source>
</evidence>
<dbReference type="Proteomes" id="UP000267027">
    <property type="component" value="Unassembled WGS sequence"/>
</dbReference>
<reference evidence="4" key="1">
    <citation type="submission" date="2016-04" db="UniProtKB">
        <authorList>
            <consortium name="WormBaseParasite"/>
        </authorList>
    </citation>
    <scope>IDENTIFICATION</scope>
</reference>
<evidence type="ECO:0000256" key="1">
    <source>
        <dbReference type="SAM" id="Phobius"/>
    </source>
</evidence>
<sequence>MTTVSYLSQLLQSHINPGGLWDTRKSSSIPCRNLFYKSRAQDLNQLRSKQIGNNVDRIRHDSVGEQSPKPVQREQRFLSPKLDPAEFLKMVSWQAPTQSEQRTSSTPASDIAETVRSWYNRQSRRRLFIALVILITVLLAIAIVITLVFLFAFQKDRHDHGFTPVTMMTAPSPTVTPFPYPPGYVVGTSSYYVPLGVVTSLVPDTRDFRFRNRLLSYGNDTMSLFNSTAVTSISFHLDSGSCSSCTLLAADDSCTNGIGHHCNRSQAIYCCSKCGSVANFCHVKGTVFEFSDDLLESRISSDARTLLITTASHTNSSLCMLQIHRIRVDGFTFSGPIEICAFSASESELSGGGTILTTTTFSPESANLADILTIVDSEGGVPGKGAPQDWSPSDYEEIMELEHPEYLSDMSFRPNSQLERIH</sequence>
<gene>
    <name evidence="2" type="ORF">ACOC_LOCUS1688</name>
</gene>
<keyword evidence="3" id="KW-1185">Reference proteome</keyword>
<keyword evidence="1" id="KW-0472">Membrane</keyword>
<keyword evidence="1" id="KW-0812">Transmembrane</keyword>
<accession>A0A158PE94</accession>
<keyword evidence="1" id="KW-1133">Transmembrane helix</keyword>
<evidence type="ECO:0000313" key="2">
    <source>
        <dbReference type="EMBL" id="VDM53273.1"/>
    </source>
</evidence>
<protein>
    <submittedName>
        <fullName evidence="4">TNFR-Cys domain-containing protein</fullName>
    </submittedName>
</protein>
<dbReference type="EMBL" id="UYYA01000269">
    <property type="protein sequence ID" value="VDM53273.1"/>
    <property type="molecule type" value="Genomic_DNA"/>
</dbReference>
<feature type="transmembrane region" description="Helical" evidence="1">
    <location>
        <begin position="127"/>
        <end position="153"/>
    </location>
</feature>
<name>A0A158PE94_ANGCS</name>